<evidence type="ECO:0000313" key="2">
    <source>
        <dbReference type="Proteomes" id="UP000187941"/>
    </source>
</evidence>
<evidence type="ECO:0008006" key="3">
    <source>
        <dbReference type="Google" id="ProtNLM"/>
    </source>
</evidence>
<reference evidence="1 2" key="1">
    <citation type="submission" date="2016-01" db="EMBL/GenBank/DDBJ databases">
        <authorList>
            <person name="Oliw E.H."/>
        </authorList>
    </citation>
    <scope>NUCLEOTIDE SEQUENCE [LARGE SCALE GENOMIC DNA]</scope>
    <source>
        <strain evidence="1 2">DY10</strain>
    </source>
</reference>
<dbReference type="KEGG" id="smon:AWR27_15585"/>
<dbReference type="EMBL" id="CP014263">
    <property type="protein sequence ID" value="AQG80620.1"/>
    <property type="molecule type" value="Genomic_DNA"/>
</dbReference>
<name>A0A1P9WZ15_9BACT</name>
<sequence>MYNLFVVALLMGCGGCQKTTDPVVGPAVSDSVRVARQTIKELISPSQPSRLEEETVVVEGQSYRVGTVQQSSYSYDKQGRILTEYNQYFGASSMTERTDSIYYEYVGSAVNIRRVALNTVPKRVTTQRLALDSRGFAEKQPTIFVATYDAKGYLLALRDEYGRTVARIENGNVLELSVSTSPSTPTYIFRNTYDLTKAGLPSIQPIYGKPSRNLVIETAIDRDNFYSIDKNVYKTTYWYKYDQYNRIVRQIARSIEGVALYEFGDNTIRATDFSYVSSPR</sequence>
<evidence type="ECO:0000313" key="1">
    <source>
        <dbReference type="EMBL" id="AQG80620.1"/>
    </source>
</evidence>
<dbReference type="Proteomes" id="UP000187941">
    <property type="component" value="Chromosome"/>
</dbReference>
<proteinExistence type="predicted"/>
<dbReference type="AlphaFoldDB" id="A0A1P9WZ15"/>
<organism evidence="1 2">
    <name type="scientific">Spirosoma montaniterrae</name>
    <dbReference type="NCBI Taxonomy" id="1178516"/>
    <lineage>
        <taxon>Bacteria</taxon>
        <taxon>Pseudomonadati</taxon>
        <taxon>Bacteroidota</taxon>
        <taxon>Cytophagia</taxon>
        <taxon>Cytophagales</taxon>
        <taxon>Cytophagaceae</taxon>
        <taxon>Spirosoma</taxon>
    </lineage>
</organism>
<keyword evidence="2" id="KW-1185">Reference proteome</keyword>
<protein>
    <recommendedName>
        <fullName evidence="3">DUF4595 domain-containing protein</fullName>
    </recommendedName>
</protein>
<accession>A0A1P9WZ15</accession>
<gene>
    <name evidence="1" type="ORF">AWR27_15585</name>
</gene>